<dbReference type="GeneID" id="36603774"/>
<dbReference type="RefSeq" id="XP_024746510.1">
    <property type="nucleotide sequence ID" value="XM_024895656.1"/>
</dbReference>
<accession>A0A2T4B1L3</accession>
<dbReference type="PANTHER" id="PTHR10655">
    <property type="entry name" value="LYSOPHOSPHOLIPASE-RELATED"/>
    <property type="match status" value="1"/>
</dbReference>
<dbReference type="Proteomes" id="UP000241546">
    <property type="component" value="Unassembled WGS sequence"/>
</dbReference>
<dbReference type="PANTHER" id="PTHR10655:SF63">
    <property type="entry name" value="PHOSPHOLIPASE_CARBOXYLESTERASE_THIOESTERASE DOMAIN-CONTAINING PROTEIN"/>
    <property type="match status" value="1"/>
</dbReference>
<dbReference type="GO" id="GO:0008474">
    <property type="term" value="F:palmitoyl-(protein) hydrolase activity"/>
    <property type="evidence" value="ECO:0007669"/>
    <property type="project" value="TreeGrafter"/>
</dbReference>
<dbReference type="InterPro" id="IPR050565">
    <property type="entry name" value="LYPA1-2/EST-like"/>
</dbReference>
<dbReference type="EMBL" id="KZ680220">
    <property type="protein sequence ID" value="PTB63190.1"/>
    <property type="molecule type" value="Genomic_DNA"/>
</dbReference>
<dbReference type="SUPFAM" id="SSF53474">
    <property type="entry name" value="alpha/beta-Hydrolases"/>
    <property type="match status" value="1"/>
</dbReference>
<dbReference type="GO" id="GO:0052689">
    <property type="term" value="F:carboxylic ester hydrolase activity"/>
    <property type="evidence" value="ECO:0007669"/>
    <property type="project" value="TreeGrafter"/>
</dbReference>
<reference evidence="2" key="1">
    <citation type="submission" date="2016-07" db="EMBL/GenBank/DDBJ databases">
        <title>Multiple horizontal gene transfer events from other fungi enriched the ability of initially mycotrophic Trichoderma (Ascomycota) to feed on dead plant biomass.</title>
        <authorList>
            <consortium name="DOE Joint Genome Institute"/>
            <person name="Atanasova L."/>
            <person name="Chenthamara K."/>
            <person name="Zhang J."/>
            <person name="Grujic M."/>
            <person name="Henrissat B."/>
            <person name="Kuo A."/>
            <person name="Aerts A."/>
            <person name="Salamov A."/>
            <person name="Lipzen A."/>
            <person name="Labutti K."/>
            <person name="Barry K."/>
            <person name="Miao Y."/>
            <person name="Rahimi M.J."/>
            <person name="Shen Q."/>
            <person name="Grigoriev I.V."/>
            <person name="Kubicek C.P."/>
            <person name="Druzhinina I.S."/>
        </authorList>
    </citation>
    <scope>NUCLEOTIDE SEQUENCE [LARGE SCALE GENOMIC DNA]</scope>
    <source>
        <strain evidence="2">TUCIM 6016</strain>
    </source>
</reference>
<sequence>MISDLPLHTIPPARPHTHTVIFLHRNRHFARETVNQLHEATDLSWRSIIQNYASTRWVFPQAPTDESIMPSLLSISTGIHHGVQRGEPSWWKEAVGEEDEEEEEEGKRLWDMMHGLGQRIKELQKLIRKEVVMLGGRWDRVIFGGIGHGAGMALMALINLDDTSSPGLTDDDRPQPLGSFIGVSAELPASIPTLISTPLLTPNEVAPEGNQVLQKTPMLLQHFHNGGVSYMQRGRDLRDYLRHSAGVELVCWKEYMNGWPYLNSPTGVEDMKTFLKEKMDMRTNW</sequence>
<evidence type="ECO:0000313" key="2">
    <source>
        <dbReference type="Proteomes" id="UP000241546"/>
    </source>
</evidence>
<dbReference type="Gene3D" id="3.40.50.1820">
    <property type="entry name" value="alpha/beta hydrolase"/>
    <property type="match status" value="1"/>
</dbReference>
<protein>
    <recommendedName>
        <fullName evidence="3">Phospholipase/carboxylesterase/thioesterase domain-containing protein</fullName>
    </recommendedName>
</protein>
<evidence type="ECO:0008006" key="3">
    <source>
        <dbReference type="Google" id="ProtNLM"/>
    </source>
</evidence>
<dbReference type="OrthoDB" id="2418081at2759"/>
<name>A0A2T4B1L3_9HYPO</name>
<proteinExistence type="predicted"/>
<gene>
    <name evidence="1" type="ORF">BBK36DRAFT_1171990</name>
</gene>
<dbReference type="GO" id="GO:0005737">
    <property type="term" value="C:cytoplasm"/>
    <property type="evidence" value="ECO:0007669"/>
    <property type="project" value="TreeGrafter"/>
</dbReference>
<evidence type="ECO:0000313" key="1">
    <source>
        <dbReference type="EMBL" id="PTB63190.1"/>
    </source>
</evidence>
<dbReference type="InterPro" id="IPR029058">
    <property type="entry name" value="AB_hydrolase_fold"/>
</dbReference>
<dbReference type="AlphaFoldDB" id="A0A2T4B1L3"/>
<keyword evidence="2" id="KW-1185">Reference proteome</keyword>
<organism evidence="1 2">
    <name type="scientific">Trichoderma citrinoviride</name>
    <dbReference type="NCBI Taxonomy" id="58853"/>
    <lineage>
        <taxon>Eukaryota</taxon>
        <taxon>Fungi</taxon>
        <taxon>Dikarya</taxon>
        <taxon>Ascomycota</taxon>
        <taxon>Pezizomycotina</taxon>
        <taxon>Sordariomycetes</taxon>
        <taxon>Hypocreomycetidae</taxon>
        <taxon>Hypocreales</taxon>
        <taxon>Hypocreaceae</taxon>
        <taxon>Trichoderma</taxon>
    </lineage>
</organism>